<dbReference type="EMBL" id="FWEV01000295">
    <property type="protein sequence ID" value="SLM31985.1"/>
    <property type="molecule type" value="Genomic_DNA"/>
</dbReference>
<evidence type="ECO:0000313" key="1">
    <source>
        <dbReference type="EMBL" id="SLM31985.1"/>
    </source>
</evidence>
<proteinExistence type="predicted"/>
<name>A0A1W1HHT7_9BACT</name>
<sequence>MIVYSIMNDLKFLCGGNEVDESVNKVD</sequence>
<gene>
    <name evidence="1" type="ORF">MTBBW1_520012</name>
</gene>
<organism evidence="1 2">
    <name type="scientific">Desulfamplus magnetovallimortis</name>
    <dbReference type="NCBI Taxonomy" id="1246637"/>
    <lineage>
        <taxon>Bacteria</taxon>
        <taxon>Pseudomonadati</taxon>
        <taxon>Thermodesulfobacteriota</taxon>
        <taxon>Desulfobacteria</taxon>
        <taxon>Desulfobacterales</taxon>
        <taxon>Desulfobacteraceae</taxon>
        <taxon>Desulfamplus</taxon>
    </lineage>
</organism>
<dbReference type="Proteomes" id="UP000191931">
    <property type="component" value="Unassembled WGS sequence"/>
</dbReference>
<evidence type="ECO:0000313" key="2">
    <source>
        <dbReference type="Proteomes" id="UP000191931"/>
    </source>
</evidence>
<dbReference type="AlphaFoldDB" id="A0A1W1HHT7"/>
<keyword evidence="2" id="KW-1185">Reference proteome</keyword>
<protein>
    <submittedName>
        <fullName evidence="1">Uncharacterized protein</fullName>
    </submittedName>
</protein>
<reference evidence="1 2" key="1">
    <citation type="submission" date="2017-03" db="EMBL/GenBank/DDBJ databases">
        <authorList>
            <person name="Afonso C.L."/>
            <person name="Miller P.J."/>
            <person name="Scott M.A."/>
            <person name="Spackman E."/>
            <person name="Goraichik I."/>
            <person name="Dimitrov K.M."/>
            <person name="Suarez D.L."/>
            <person name="Swayne D.E."/>
        </authorList>
    </citation>
    <scope>NUCLEOTIDE SEQUENCE [LARGE SCALE GENOMIC DNA]</scope>
    <source>
        <strain evidence="1">PRJEB14757</strain>
    </source>
</reference>
<accession>A0A1W1HHT7</accession>